<evidence type="ECO:0000256" key="4">
    <source>
        <dbReference type="ARBA" id="ARBA00023125"/>
    </source>
</evidence>
<dbReference type="Pfam" id="PF00872">
    <property type="entry name" value="Transposase_mut"/>
    <property type="match status" value="1"/>
</dbReference>
<dbReference type="InterPro" id="IPR001207">
    <property type="entry name" value="Transposase_mutator"/>
</dbReference>
<protein>
    <recommendedName>
        <fullName evidence="6">Mutator family transposase</fullName>
    </recommendedName>
</protein>
<dbReference type="PANTHER" id="PTHR33217:SF7">
    <property type="entry name" value="TRANSPOSASE FOR INSERTION SEQUENCE ELEMENT IS1081"/>
    <property type="match status" value="1"/>
</dbReference>
<dbReference type="Proteomes" id="UP001144110">
    <property type="component" value="Unassembled WGS sequence"/>
</dbReference>
<accession>A0AAE3P2U3</accession>
<name>A0AAE3P2U3_9BACT</name>
<comment type="caution">
    <text evidence="7">The sequence shown here is derived from an EMBL/GenBank/DDBJ whole genome shotgun (WGS) entry which is preliminary data.</text>
</comment>
<keyword evidence="5 6" id="KW-0233">DNA recombination</keyword>
<reference evidence="7" key="1">
    <citation type="submission" date="2022-11" db="EMBL/GenBank/DDBJ databases">
        <title>Candidatus Alkanophaga archaea from heated hydrothermal vent sediment oxidize petroleum alkanes.</title>
        <authorList>
            <person name="Zehnle H."/>
            <person name="Laso-Perez R."/>
            <person name="Lipp J."/>
            <person name="Teske A."/>
            <person name="Wegener G."/>
        </authorList>
    </citation>
    <scope>NUCLEOTIDE SEQUENCE</scope>
    <source>
        <strain evidence="7">MCA70</strain>
    </source>
</reference>
<dbReference type="GO" id="GO:0003677">
    <property type="term" value="F:DNA binding"/>
    <property type="evidence" value="ECO:0007669"/>
    <property type="project" value="UniProtKB-UniRule"/>
</dbReference>
<evidence type="ECO:0000256" key="2">
    <source>
        <dbReference type="ARBA" id="ARBA00010961"/>
    </source>
</evidence>
<dbReference type="GO" id="GO:0004803">
    <property type="term" value="F:transposase activity"/>
    <property type="evidence" value="ECO:0007669"/>
    <property type="project" value="UniProtKB-UniRule"/>
</dbReference>
<keyword evidence="6" id="KW-0814">Transposable element</keyword>
<dbReference type="AlphaFoldDB" id="A0AAE3P2U3"/>
<proteinExistence type="inferred from homology"/>
<evidence type="ECO:0000256" key="3">
    <source>
        <dbReference type="ARBA" id="ARBA00022578"/>
    </source>
</evidence>
<dbReference type="PANTHER" id="PTHR33217">
    <property type="entry name" value="TRANSPOSASE FOR INSERTION SEQUENCE ELEMENT IS1081"/>
    <property type="match status" value="1"/>
</dbReference>
<dbReference type="EMBL" id="JAPHEG010000006">
    <property type="protein sequence ID" value="MDF2954152.1"/>
    <property type="molecule type" value="Genomic_DNA"/>
</dbReference>
<organism evidence="7 8">
    <name type="scientific">Candidatus Thermodesulfobacterium syntrophicum</name>
    <dbReference type="NCBI Taxonomy" id="3060442"/>
    <lineage>
        <taxon>Bacteria</taxon>
        <taxon>Pseudomonadati</taxon>
        <taxon>Thermodesulfobacteriota</taxon>
        <taxon>Thermodesulfobacteria</taxon>
        <taxon>Thermodesulfobacteriales</taxon>
        <taxon>Thermodesulfobacteriaceae</taxon>
        <taxon>Thermodesulfobacterium</taxon>
    </lineage>
</organism>
<comment type="function">
    <text evidence="1 6">Required for the transposition of the insertion element.</text>
</comment>
<evidence type="ECO:0000256" key="1">
    <source>
        <dbReference type="ARBA" id="ARBA00002190"/>
    </source>
</evidence>
<keyword evidence="4 6" id="KW-0238">DNA-binding</keyword>
<evidence type="ECO:0000313" key="8">
    <source>
        <dbReference type="Proteomes" id="UP001144110"/>
    </source>
</evidence>
<sequence length="131" mass="15690">MFLKLKTAIDKQEGESIFDKLCEIVKEKNEDWRKQLFKKRDNYLAFLEYLQEVRKHIYSTNAVESINSGLERMITELGGYFPSQRSLEVNVFVQISNLQDRWWRRPMPTVRAVSYELQQIFTLTYKMEAVL</sequence>
<gene>
    <name evidence="7" type="ORF">OD816_001397</name>
</gene>
<evidence type="ECO:0000313" key="7">
    <source>
        <dbReference type="EMBL" id="MDF2954152.1"/>
    </source>
</evidence>
<comment type="similarity">
    <text evidence="2 6">Belongs to the transposase mutator family.</text>
</comment>
<evidence type="ECO:0000256" key="5">
    <source>
        <dbReference type="ARBA" id="ARBA00023172"/>
    </source>
</evidence>
<keyword evidence="3 6" id="KW-0815">Transposition</keyword>
<dbReference type="GO" id="GO:0006313">
    <property type="term" value="P:DNA transposition"/>
    <property type="evidence" value="ECO:0007669"/>
    <property type="project" value="UniProtKB-UniRule"/>
</dbReference>
<evidence type="ECO:0000256" key="6">
    <source>
        <dbReference type="RuleBase" id="RU365089"/>
    </source>
</evidence>